<gene>
    <name evidence="1" type="ORF">Syun_006713</name>
</gene>
<reference evidence="1 2" key="1">
    <citation type="submission" date="2024-01" db="EMBL/GenBank/DDBJ databases">
        <title>Genome assemblies of Stephania.</title>
        <authorList>
            <person name="Yang L."/>
        </authorList>
    </citation>
    <scope>NUCLEOTIDE SEQUENCE [LARGE SCALE GENOMIC DNA]</scope>
    <source>
        <strain evidence="1">YNDBR</strain>
        <tissue evidence="1">Leaf</tissue>
    </source>
</reference>
<comment type="caution">
    <text evidence="1">The sequence shown here is derived from an EMBL/GenBank/DDBJ whole genome shotgun (WGS) entry which is preliminary data.</text>
</comment>
<protein>
    <submittedName>
        <fullName evidence="1">Uncharacterized protein</fullName>
    </submittedName>
</protein>
<organism evidence="1 2">
    <name type="scientific">Stephania yunnanensis</name>
    <dbReference type="NCBI Taxonomy" id="152371"/>
    <lineage>
        <taxon>Eukaryota</taxon>
        <taxon>Viridiplantae</taxon>
        <taxon>Streptophyta</taxon>
        <taxon>Embryophyta</taxon>
        <taxon>Tracheophyta</taxon>
        <taxon>Spermatophyta</taxon>
        <taxon>Magnoliopsida</taxon>
        <taxon>Ranunculales</taxon>
        <taxon>Menispermaceae</taxon>
        <taxon>Menispermoideae</taxon>
        <taxon>Cissampelideae</taxon>
        <taxon>Stephania</taxon>
    </lineage>
</organism>
<sequence length="68" mass="6698">MGGDGGTGGSAAVSAAVAAVDQGWLICSPDCSNSGGCGGNDGDRDAAAARQQIWESGKARRRSGSERQ</sequence>
<evidence type="ECO:0000313" key="1">
    <source>
        <dbReference type="EMBL" id="KAK9160372.1"/>
    </source>
</evidence>
<dbReference type="Proteomes" id="UP001420932">
    <property type="component" value="Unassembled WGS sequence"/>
</dbReference>
<dbReference type="AlphaFoldDB" id="A0AAP0PXT6"/>
<name>A0AAP0PXT6_9MAGN</name>
<proteinExistence type="predicted"/>
<evidence type="ECO:0000313" key="2">
    <source>
        <dbReference type="Proteomes" id="UP001420932"/>
    </source>
</evidence>
<keyword evidence="2" id="KW-1185">Reference proteome</keyword>
<accession>A0AAP0PXT6</accession>
<dbReference type="EMBL" id="JBBNAF010000003">
    <property type="protein sequence ID" value="KAK9160372.1"/>
    <property type="molecule type" value="Genomic_DNA"/>
</dbReference>